<dbReference type="SUPFAM" id="SSF48264">
    <property type="entry name" value="Cytochrome P450"/>
    <property type="match status" value="1"/>
</dbReference>
<dbReference type="Proteomes" id="UP001178461">
    <property type="component" value="Chromosome 8"/>
</dbReference>
<dbReference type="Gene3D" id="1.10.630.10">
    <property type="entry name" value="Cytochrome P450"/>
    <property type="match status" value="1"/>
</dbReference>
<dbReference type="PANTHER" id="PTHR24300">
    <property type="entry name" value="CYTOCHROME P450 508A4-RELATED"/>
    <property type="match status" value="1"/>
</dbReference>
<reference evidence="5" key="1">
    <citation type="submission" date="2022-12" db="EMBL/GenBank/DDBJ databases">
        <authorList>
            <person name="Alioto T."/>
            <person name="Alioto T."/>
            <person name="Gomez Garrido J."/>
        </authorList>
    </citation>
    <scope>NUCLEOTIDE SEQUENCE</scope>
</reference>
<keyword evidence="3" id="KW-0408">Iron</keyword>
<dbReference type="AlphaFoldDB" id="A0AA35KNM5"/>
<protein>
    <submittedName>
        <fullName evidence="5">Cytochrome P450 2G1-like isoform X1</fullName>
    </submittedName>
</protein>
<accession>A0AA35KNM5</accession>
<comment type="similarity">
    <text evidence="1">Belongs to the cytochrome P450 family.</text>
</comment>
<dbReference type="GO" id="GO:0006805">
    <property type="term" value="P:xenobiotic metabolic process"/>
    <property type="evidence" value="ECO:0007669"/>
    <property type="project" value="TreeGrafter"/>
</dbReference>
<feature type="compositionally biased region" description="Basic and acidic residues" evidence="4">
    <location>
        <begin position="1"/>
        <end position="10"/>
    </location>
</feature>
<dbReference type="EMBL" id="OX395133">
    <property type="protein sequence ID" value="CAI5780732.1"/>
    <property type="molecule type" value="Genomic_DNA"/>
</dbReference>
<evidence type="ECO:0000313" key="5">
    <source>
        <dbReference type="EMBL" id="CAI5780732.1"/>
    </source>
</evidence>
<evidence type="ECO:0000256" key="3">
    <source>
        <dbReference type="ARBA" id="ARBA00023004"/>
    </source>
</evidence>
<feature type="non-terminal residue" evidence="5">
    <location>
        <position position="1"/>
    </location>
</feature>
<proteinExistence type="inferred from homology"/>
<keyword evidence="6" id="KW-1185">Reference proteome</keyword>
<evidence type="ECO:0000256" key="1">
    <source>
        <dbReference type="ARBA" id="ARBA00010617"/>
    </source>
</evidence>
<dbReference type="GO" id="GO:0005506">
    <property type="term" value="F:iron ion binding"/>
    <property type="evidence" value="ECO:0007669"/>
    <property type="project" value="InterPro"/>
</dbReference>
<keyword evidence="2" id="KW-0479">Metal-binding</keyword>
<gene>
    <name evidence="5" type="ORF">PODLI_1B000558</name>
</gene>
<dbReference type="Pfam" id="PF00067">
    <property type="entry name" value="p450"/>
    <property type="match status" value="1"/>
</dbReference>
<feature type="region of interest" description="Disordered" evidence="4">
    <location>
        <begin position="1"/>
        <end position="21"/>
    </location>
</feature>
<evidence type="ECO:0000256" key="4">
    <source>
        <dbReference type="SAM" id="MobiDB-lite"/>
    </source>
</evidence>
<dbReference type="InterPro" id="IPR050182">
    <property type="entry name" value="Cytochrome_P450_fam2"/>
</dbReference>
<dbReference type="InterPro" id="IPR001128">
    <property type="entry name" value="Cyt_P450"/>
</dbReference>
<feature type="non-terminal residue" evidence="5">
    <location>
        <position position="62"/>
    </location>
</feature>
<dbReference type="InterPro" id="IPR036396">
    <property type="entry name" value="Cyt_P450_sf"/>
</dbReference>
<dbReference type="GO" id="GO:0005737">
    <property type="term" value="C:cytoplasm"/>
    <property type="evidence" value="ECO:0007669"/>
    <property type="project" value="TreeGrafter"/>
</dbReference>
<dbReference type="GO" id="GO:0020037">
    <property type="term" value="F:heme binding"/>
    <property type="evidence" value="ECO:0007669"/>
    <property type="project" value="InterPro"/>
</dbReference>
<evidence type="ECO:0000256" key="2">
    <source>
        <dbReference type="ARBA" id="ARBA00022723"/>
    </source>
</evidence>
<name>A0AA35KNM5_9SAUR</name>
<dbReference type="PANTHER" id="PTHR24300:SF153">
    <property type="entry name" value="CYTOCHROME P450 2G1-LIKE-RELATED"/>
    <property type="match status" value="1"/>
</dbReference>
<organism evidence="5 6">
    <name type="scientific">Podarcis lilfordi</name>
    <name type="common">Lilford's wall lizard</name>
    <dbReference type="NCBI Taxonomy" id="74358"/>
    <lineage>
        <taxon>Eukaryota</taxon>
        <taxon>Metazoa</taxon>
        <taxon>Chordata</taxon>
        <taxon>Craniata</taxon>
        <taxon>Vertebrata</taxon>
        <taxon>Euteleostomi</taxon>
        <taxon>Lepidosauria</taxon>
        <taxon>Squamata</taxon>
        <taxon>Bifurcata</taxon>
        <taxon>Unidentata</taxon>
        <taxon>Episquamata</taxon>
        <taxon>Laterata</taxon>
        <taxon>Lacertibaenia</taxon>
        <taxon>Lacertidae</taxon>
        <taxon>Podarcis</taxon>
    </lineage>
</organism>
<dbReference type="GO" id="GO:0006082">
    <property type="term" value="P:organic acid metabolic process"/>
    <property type="evidence" value="ECO:0007669"/>
    <property type="project" value="TreeGrafter"/>
</dbReference>
<sequence length="62" mass="7262">NIQEEIERVIGRNRSPSYEDRNQMPYTEAFISEIQRFLDISPVAAPHMVTQEAHFRGFTIPK</sequence>
<evidence type="ECO:0000313" key="6">
    <source>
        <dbReference type="Proteomes" id="UP001178461"/>
    </source>
</evidence>
<dbReference type="GO" id="GO:0016712">
    <property type="term" value="F:oxidoreductase activity, acting on paired donors, with incorporation or reduction of molecular oxygen, reduced flavin or flavoprotein as one donor, and incorporation of one atom of oxygen"/>
    <property type="evidence" value="ECO:0007669"/>
    <property type="project" value="TreeGrafter"/>
</dbReference>